<dbReference type="GO" id="GO:0001517">
    <property type="term" value="F:N-acetylglucosamine 6-O-sulfotransferase activity"/>
    <property type="evidence" value="ECO:0007669"/>
    <property type="project" value="TreeGrafter"/>
</dbReference>
<gene>
    <name evidence="1" type="ORF">Prubr_07260</name>
</gene>
<dbReference type="Gene3D" id="3.40.50.300">
    <property type="entry name" value="P-loop containing nucleotide triphosphate hydrolases"/>
    <property type="match status" value="1"/>
</dbReference>
<dbReference type="RefSeq" id="WP_212821585.1">
    <property type="nucleotide sequence ID" value="NZ_AP023359.1"/>
</dbReference>
<evidence type="ECO:0008006" key="3">
    <source>
        <dbReference type="Google" id="ProtNLM"/>
    </source>
</evidence>
<dbReference type="GO" id="GO:0006790">
    <property type="term" value="P:sulfur compound metabolic process"/>
    <property type="evidence" value="ECO:0007669"/>
    <property type="project" value="TreeGrafter"/>
</dbReference>
<dbReference type="InterPro" id="IPR027417">
    <property type="entry name" value="P-loop_NTPase"/>
</dbReference>
<accession>A0A810MWA6</accession>
<keyword evidence="2" id="KW-1185">Reference proteome</keyword>
<organism evidence="1 2">
    <name type="scientific">Polymorphospora rubra</name>
    <dbReference type="NCBI Taxonomy" id="338584"/>
    <lineage>
        <taxon>Bacteria</taxon>
        <taxon>Bacillati</taxon>
        <taxon>Actinomycetota</taxon>
        <taxon>Actinomycetes</taxon>
        <taxon>Micromonosporales</taxon>
        <taxon>Micromonosporaceae</taxon>
        <taxon>Polymorphospora</taxon>
    </lineage>
</organism>
<dbReference type="GO" id="GO:0006044">
    <property type="term" value="P:N-acetylglucosamine metabolic process"/>
    <property type="evidence" value="ECO:0007669"/>
    <property type="project" value="TreeGrafter"/>
</dbReference>
<dbReference type="PANTHER" id="PTHR10704">
    <property type="entry name" value="CARBOHYDRATE SULFOTRANSFERASE"/>
    <property type="match status" value="1"/>
</dbReference>
<dbReference type="PANTHER" id="PTHR10704:SF44">
    <property type="entry name" value="LD35051P-RELATED"/>
    <property type="match status" value="1"/>
</dbReference>
<dbReference type="InterPro" id="IPR051135">
    <property type="entry name" value="Gal/GlcNAc/GalNAc_ST"/>
</dbReference>
<reference evidence="1" key="1">
    <citation type="submission" date="2020-08" db="EMBL/GenBank/DDBJ databases">
        <title>Whole genome shotgun sequence of Polymorphospora rubra NBRC 101157.</title>
        <authorList>
            <person name="Komaki H."/>
            <person name="Tamura T."/>
        </authorList>
    </citation>
    <scope>NUCLEOTIDE SEQUENCE</scope>
    <source>
        <strain evidence="1">NBRC 101157</strain>
    </source>
</reference>
<dbReference type="SUPFAM" id="SSF52540">
    <property type="entry name" value="P-loop containing nucleoside triphosphate hydrolases"/>
    <property type="match status" value="1"/>
</dbReference>
<protein>
    <recommendedName>
        <fullName evidence="3">Sulfotransferase</fullName>
    </recommendedName>
</protein>
<evidence type="ECO:0000313" key="2">
    <source>
        <dbReference type="Proteomes" id="UP000680866"/>
    </source>
</evidence>
<dbReference type="Proteomes" id="UP000680866">
    <property type="component" value="Chromosome"/>
</dbReference>
<sequence>MLSVVAGTGRCGSTLVQELIARHPGVGFVSGLDDKLSRLNLRGRFNGRLYRGSVPRPAGMTSLRHSRRLLERGRLRVAPSEAYQLLDRQVLAGFSRPCRDLVAGDLTPFVARRLRTFFDSRIERQGCAVLLQHVTGWPRTGFLHAAYPDLRVVNVVRDGRAVANSWLQMGWWDGWRGPDNWIYGPLPGDLREEWEESGRSFPVLAALGWKMLMASFGEARAAHPAGLWLDVRYEDLIADPRGQVARTLDFLGLDWSPEFDRGFRRYEFHVGREAAYRDELTPEQVAAVERVLEKPLAEWGY</sequence>
<dbReference type="EMBL" id="AP023359">
    <property type="protein sequence ID" value="BCJ63705.1"/>
    <property type="molecule type" value="Genomic_DNA"/>
</dbReference>
<proteinExistence type="predicted"/>
<evidence type="ECO:0000313" key="1">
    <source>
        <dbReference type="EMBL" id="BCJ63705.1"/>
    </source>
</evidence>
<name>A0A810MWA6_9ACTN</name>
<dbReference type="AlphaFoldDB" id="A0A810MWA6"/>
<dbReference type="KEGG" id="pry:Prubr_07260"/>
<dbReference type="Pfam" id="PF13469">
    <property type="entry name" value="Sulfotransfer_3"/>
    <property type="match status" value="1"/>
</dbReference>